<reference evidence="3" key="1">
    <citation type="submission" date="2025-08" db="UniProtKB">
        <authorList>
            <consortium name="RefSeq"/>
        </authorList>
    </citation>
    <scope>IDENTIFICATION</scope>
</reference>
<proteinExistence type="predicted"/>
<dbReference type="RefSeq" id="XP_072830007.1">
    <property type="nucleotide sequence ID" value="XM_072973906.1"/>
</dbReference>
<evidence type="ECO:0000256" key="1">
    <source>
        <dbReference type="SAM" id="SignalP"/>
    </source>
</evidence>
<keyword evidence="1" id="KW-0732">Signal</keyword>
<sequence length="143" mass="15634">MRFTALLFLAALAGILVCAQNSTPVQEPVTPKANKTTTCVVESASPQKTTQETSAVTQEKTTLVFKPLRLGIGKGLGVEKGLELAKGAREKLREKFEDGKKLIEEFGVEKGLELATGARGRLRERFEDGKKFLESLWVRKVSG</sequence>
<name>A0ABM5EA34_VICPA</name>
<dbReference type="GeneID" id="116282595"/>
<feature type="signal peptide" evidence="1">
    <location>
        <begin position="1"/>
        <end position="19"/>
    </location>
</feature>
<dbReference type="Proteomes" id="UP001652581">
    <property type="component" value="Chromosome 12"/>
</dbReference>
<evidence type="ECO:0000313" key="3">
    <source>
        <dbReference type="RefSeq" id="XP_072830007.1"/>
    </source>
</evidence>
<evidence type="ECO:0000313" key="2">
    <source>
        <dbReference type="Proteomes" id="UP001652581"/>
    </source>
</evidence>
<protein>
    <submittedName>
        <fullName evidence="3">Extracellular glycoprotein lacritin isoform X1</fullName>
    </submittedName>
</protein>
<feature type="chain" id="PRO_5045389761" evidence="1">
    <location>
        <begin position="20"/>
        <end position="143"/>
    </location>
</feature>
<keyword evidence="2" id="KW-1185">Reference proteome</keyword>
<gene>
    <name evidence="3" type="primary">LACRT</name>
</gene>
<organism evidence="2 3">
    <name type="scientific">Vicugna pacos</name>
    <name type="common">Alpaca</name>
    <name type="synonym">Lama pacos</name>
    <dbReference type="NCBI Taxonomy" id="30538"/>
    <lineage>
        <taxon>Eukaryota</taxon>
        <taxon>Metazoa</taxon>
        <taxon>Chordata</taxon>
        <taxon>Craniata</taxon>
        <taxon>Vertebrata</taxon>
        <taxon>Euteleostomi</taxon>
        <taxon>Mammalia</taxon>
        <taxon>Eutheria</taxon>
        <taxon>Laurasiatheria</taxon>
        <taxon>Artiodactyla</taxon>
        <taxon>Tylopoda</taxon>
        <taxon>Camelidae</taxon>
        <taxon>Vicugna</taxon>
    </lineage>
</organism>
<accession>A0ABM5EA34</accession>